<comment type="caution">
    <text evidence="3">The sequence shown here is derived from an EMBL/GenBank/DDBJ whole genome shotgun (WGS) entry which is preliminary data.</text>
</comment>
<feature type="non-terminal residue" evidence="3">
    <location>
        <position position="424"/>
    </location>
</feature>
<evidence type="ECO:0000256" key="2">
    <source>
        <dbReference type="SAM" id="Phobius"/>
    </source>
</evidence>
<evidence type="ECO:0000256" key="1">
    <source>
        <dbReference type="SAM" id="MobiDB-lite"/>
    </source>
</evidence>
<dbReference type="AlphaFoldDB" id="A0A8H9THB3"/>
<feature type="transmembrane region" description="Helical" evidence="2">
    <location>
        <begin position="21"/>
        <end position="43"/>
    </location>
</feature>
<organism evidence="3">
    <name type="scientific">Vibrio vulnificus</name>
    <dbReference type="NCBI Taxonomy" id="672"/>
    <lineage>
        <taxon>Bacteria</taxon>
        <taxon>Pseudomonadati</taxon>
        <taxon>Pseudomonadota</taxon>
        <taxon>Gammaproteobacteria</taxon>
        <taxon>Vibrionales</taxon>
        <taxon>Vibrionaceae</taxon>
        <taxon>Vibrio</taxon>
    </lineage>
</organism>
<reference evidence="3" key="1">
    <citation type="journal article" date="2018" name="Genome Biol.">
        <title>SKESA: strategic k-mer extension for scrupulous assemblies.</title>
        <authorList>
            <person name="Souvorov A."/>
            <person name="Agarwala R."/>
            <person name="Lipman D.J."/>
        </authorList>
    </citation>
    <scope>NUCLEOTIDE SEQUENCE</scope>
    <source>
        <strain evidence="3">BCW_3452</strain>
    </source>
</reference>
<dbReference type="EMBL" id="DACRBY010000032">
    <property type="protein sequence ID" value="HAS8542138.1"/>
    <property type="molecule type" value="Genomic_DNA"/>
</dbReference>
<proteinExistence type="predicted"/>
<sequence length="424" mass="46082">MKLNKKQIEQGFSEKYFTKKNIITGAAGLALTSVGAAVFYAIWAKSSGEVEYFGKGVNETLRGYTGDVIQISDEVKDAQQELEEREFNDSVKSGSSVIGEIDPSAGSIVEGVSLSTTDLINMSQACLEGSEYDEYGFHCITKLNAQGCTIDGLNSSGEPCSSGKSKEDAFCGDLIYDAENFDQYGRSKLGYYRSGFDDSGFGPDGFDASGCSRQGVDRSGNPCVPLAYGSDGKDAFGFFPNQYDSEGYGRDGFNKFNCNRSGLNRQGEICDSVKFGANGKDQFGFDEITGLDSEGYGRDGFNLQNCNRAGLNRQGKPCNSIEFGFNGKDQFGFDEITGLDSEGYGRDGFNLQNCNRAGLNREGKLCKESIFDKNGVDQFGRTASEIEAARLRELERQKRLGECHETGFNSRDEPCGEPKFGPDG</sequence>
<gene>
    <name evidence="3" type="ORF">I7730_20325</name>
</gene>
<name>A0A8H9THB3_VIBVL</name>
<feature type="region of interest" description="Disordered" evidence="1">
    <location>
        <begin position="402"/>
        <end position="424"/>
    </location>
</feature>
<evidence type="ECO:0000313" key="3">
    <source>
        <dbReference type="EMBL" id="HAS8542138.1"/>
    </source>
</evidence>
<dbReference type="Proteomes" id="UP000863257">
    <property type="component" value="Unassembled WGS sequence"/>
</dbReference>
<accession>A0A8H9THB3</accession>
<reference evidence="3" key="2">
    <citation type="submission" date="2019-01" db="EMBL/GenBank/DDBJ databases">
        <authorList>
            <consortium name="NCBI Pathogen Detection Project"/>
        </authorList>
    </citation>
    <scope>NUCLEOTIDE SEQUENCE</scope>
    <source>
        <strain evidence="3">BCW_3452</strain>
    </source>
</reference>
<protein>
    <submittedName>
        <fullName evidence="3">Uncharacterized protein</fullName>
    </submittedName>
</protein>
<keyword evidence="2" id="KW-0812">Transmembrane</keyword>
<keyword evidence="2" id="KW-1133">Transmembrane helix</keyword>
<keyword evidence="2" id="KW-0472">Membrane</keyword>